<organism evidence="1 2">
    <name type="scientific">Pleurodeles waltl</name>
    <name type="common">Iberian ribbed newt</name>
    <dbReference type="NCBI Taxonomy" id="8319"/>
    <lineage>
        <taxon>Eukaryota</taxon>
        <taxon>Metazoa</taxon>
        <taxon>Chordata</taxon>
        <taxon>Craniata</taxon>
        <taxon>Vertebrata</taxon>
        <taxon>Euteleostomi</taxon>
        <taxon>Amphibia</taxon>
        <taxon>Batrachia</taxon>
        <taxon>Caudata</taxon>
        <taxon>Salamandroidea</taxon>
        <taxon>Salamandridae</taxon>
        <taxon>Pleurodelinae</taxon>
        <taxon>Pleurodeles</taxon>
    </lineage>
</organism>
<dbReference type="EMBL" id="JANPWB010000007">
    <property type="protein sequence ID" value="KAJ1171276.1"/>
    <property type="molecule type" value="Genomic_DNA"/>
</dbReference>
<proteinExistence type="predicted"/>
<reference evidence="1" key="1">
    <citation type="journal article" date="2022" name="bioRxiv">
        <title>Sequencing and chromosome-scale assembly of the giantPleurodeles waltlgenome.</title>
        <authorList>
            <person name="Brown T."/>
            <person name="Elewa A."/>
            <person name="Iarovenko S."/>
            <person name="Subramanian E."/>
            <person name="Araus A.J."/>
            <person name="Petzold A."/>
            <person name="Susuki M."/>
            <person name="Suzuki K.-i.T."/>
            <person name="Hayashi T."/>
            <person name="Toyoda A."/>
            <person name="Oliveira C."/>
            <person name="Osipova E."/>
            <person name="Leigh N.D."/>
            <person name="Simon A."/>
            <person name="Yun M.H."/>
        </authorList>
    </citation>
    <scope>NUCLEOTIDE SEQUENCE</scope>
    <source>
        <strain evidence="1">20211129_DDA</strain>
        <tissue evidence="1">Liver</tissue>
    </source>
</reference>
<comment type="caution">
    <text evidence="1">The sequence shown here is derived from an EMBL/GenBank/DDBJ whole genome shotgun (WGS) entry which is preliminary data.</text>
</comment>
<accession>A0AAV7T4P3</accession>
<keyword evidence="2" id="KW-1185">Reference proteome</keyword>
<name>A0AAV7T4P3_PLEWA</name>
<protein>
    <submittedName>
        <fullName evidence="1">Uncharacterized protein</fullName>
    </submittedName>
</protein>
<evidence type="ECO:0000313" key="2">
    <source>
        <dbReference type="Proteomes" id="UP001066276"/>
    </source>
</evidence>
<dbReference type="AlphaFoldDB" id="A0AAV7T4P3"/>
<dbReference type="Proteomes" id="UP001066276">
    <property type="component" value="Chromosome 4_1"/>
</dbReference>
<evidence type="ECO:0000313" key="1">
    <source>
        <dbReference type="EMBL" id="KAJ1171276.1"/>
    </source>
</evidence>
<sequence>MRPALWDQVPQYAPGAWFVGAAVSAARDTGRCNAGKIKTPLTKHTSRAAGPRASVYAPPEFALSVQQSLPQAILGGVVQAKSKLSR</sequence>
<gene>
    <name evidence="1" type="ORF">NDU88_003141</name>
</gene>